<proteinExistence type="predicted"/>
<dbReference type="HOGENOM" id="CLU_2366500_0_0_6"/>
<accession>N9MFM4</accession>
<dbReference type="EMBL" id="APRL01000013">
    <property type="protein sequence ID" value="ENW91995.1"/>
    <property type="molecule type" value="Genomic_DNA"/>
</dbReference>
<evidence type="ECO:0000313" key="2">
    <source>
        <dbReference type="Proteomes" id="UP000013261"/>
    </source>
</evidence>
<dbReference type="eggNOG" id="ENOG50317PW">
    <property type="taxonomic scope" value="Bacteria"/>
</dbReference>
<name>N9MFM4_9GAMM</name>
<dbReference type="AlphaFoldDB" id="N9MFM4"/>
<comment type="caution">
    <text evidence="1">The sequence shown here is derived from an EMBL/GenBank/DDBJ whole genome shotgun (WGS) entry which is preliminary data.</text>
</comment>
<dbReference type="Proteomes" id="UP000013261">
    <property type="component" value="Unassembled WGS sequence"/>
</dbReference>
<keyword evidence="2" id="KW-1185">Reference proteome</keyword>
<reference evidence="1 2" key="1">
    <citation type="submission" date="2013-02" db="EMBL/GenBank/DDBJ databases">
        <title>The Genome Sequence of Acinetobacter sp. ANC 4105.</title>
        <authorList>
            <consortium name="The Broad Institute Genome Sequencing Platform"/>
            <consortium name="The Broad Institute Genome Sequencing Center for Infectious Disease"/>
            <person name="Cerqueira G."/>
            <person name="Feldgarden M."/>
            <person name="Courvalin P."/>
            <person name="Perichon B."/>
            <person name="Grillot-Courvalin C."/>
            <person name="Clermont D."/>
            <person name="Rocha E."/>
            <person name="Yoon E.-J."/>
            <person name="Nemec A."/>
            <person name="Walker B."/>
            <person name="Young S.K."/>
            <person name="Zeng Q."/>
            <person name="Gargeya S."/>
            <person name="Fitzgerald M."/>
            <person name="Haas B."/>
            <person name="Abouelleil A."/>
            <person name="Alvarado L."/>
            <person name="Arachchi H.M."/>
            <person name="Berlin A.M."/>
            <person name="Chapman S.B."/>
            <person name="Dewar J."/>
            <person name="Goldberg J."/>
            <person name="Griggs A."/>
            <person name="Gujja S."/>
            <person name="Hansen M."/>
            <person name="Howarth C."/>
            <person name="Imamovic A."/>
            <person name="Larimer J."/>
            <person name="McCowan C."/>
            <person name="Murphy C."/>
            <person name="Neiman D."/>
            <person name="Pearson M."/>
            <person name="Priest M."/>
            <person name="Roberts A."/>
            <person name="Saif S."/>
            <person name="Shea T."/>
            <person name="Sisk P."/>
            <person name="Sykes S."/>
            <person name="Wortman J."/>
            <person name="Nusbaum C."/>
            <person name="Birren B."/>
        </authorList>
    </citation>
    <scope>NUCLEOTIDE SEQUENCE [LARGE SCALE GENOMIC DNA]</scope>
    <source>
        <strain evidence="1 2">ANC 4105</strain>
    </source>
</reference>
<sequence length="95" mass="11138">MRKTSNYVACNIVKKSNALAHHSMAHKLRVKALRKAAEYQLWEIIYCEWVLRKQGYLSICGLTSKLTYILFCAKNMNQYTDYLYIQPINDLLGFN</sequence>
<evidence type="ECO:0000313" key="1">
    <source>
        <dbReference type="EMBL" id="ENW91995.1"/>
    </source>
</evidence>
<protein>
    <submittedName>
        <fullName evidence="1">Uncharacterized protein</fullName>
    </submittedName>
</protein>
<gene>
    <name evidence="1" type="ORF">F904_01933</name>
</gene>
<organism evidence="1 2">
    <name type="scientific">Acinetobacter dispersus</name>
    <dbReference type="NCBI Taxonomy" id="70348"/>
    <lineage>
        <taxon>Bacteria</taxon>
        <taxon>Pseudomonadati</taxon>
        <taxon>Pseudomonadota</taxon>
        <taxon>Gammaproteobacteria</taxon>
        <taxon>Moraxellales</taxon>
        <taxon>Moraxellaceae</taxon>
        <taxon>Acinetobacter</taxon>
    </lineage>
</organism>